<sequence>MVGDLGRESRGELLGRALRALQALRAEPSSDPDPDLMADLARLVADDPTDEQVTAVLGHLYWHRYERHRAQSDFDDAVRMLAPHFSPDRMFLIPDGLRTEIADAYSTHVDTLLAQALTGEGDVGENLSELAAWCWFLLEHADPDNARYGVHLGGLGTVLYTRYDVLGDVNALLQAIGLLSRAARVTPAGHPSGPGIRGNVAIALARRHGLTGSANDLRTAFEACVLALREPLTTADRDGLMGMLASLLRDRVLRARAEHRWDDVLAAGRAVLDFPELRSYAREAVAEGLEKRFTTNADRADLDEAIRQWTALQREVPDTYTVHERAYVTMRRANAYWLRYQHDQRPDDLDIVVDALEQALVLIPDDDITLRWELLRKLAIALLERTERQPTGDDVERAVTVIRAGLADRDGHQASPHLRAVLTRALPRALWCRYVLARRPEDLDEAAELLGSAAVREVSSADGVLLFGGLAARVHRARYRAGQGLGALREAVAGCREALGAAPDVHPARSGVLGQLGSSLVYLYQHTGDLAALDEAVDRGRDAVRAVGEDQLHEPVGVNALYHLGTALAERGARTGSLDDLNDAVRTLRRLHTTAAAVTTRELHGLGFALKQLFDRTHDSTQLDEAVDLLQRAVESCAPDESEAPIVLAGLSSALLRRYGHSGAPADLDEALVYARRAADAVPANDPVALLTLTSLTGALLEERRRSPERVDVDDLVALSRRVVDLAPPDHAALGTFHHNLGIAHKEQAEATEPDPMFRAFSELTGRTVVPFGIVEAVADLQKAAGSETLSASHRIRSARAAALLLYPVDVLAALDLLEYAVELIPLAAPRRIARADQQHAVKDHSTLVTFTAAAALSAGEQRRPDVPYLPLLPDAARSALQSLEQGRTVLLSQMLDTRGDISDLRRSHPGLADRFVHLRDLLDSEDDGALDRPRAAAELTATIEEIRDLEGFASFARPPEPEALLATAEAGPIVVFNCDEARCDALLVTSGGLRHLPLPHLTHAELTSQADLWHHTLAVVAAPETDWRAQREAQRTLNGILGWLWDVAAEPVLLALGIGPGCGRDGEPSRVWWSPGGLLGTLPLHAAGHHAESPGGGDRTVLDRVVSSYTPTLRALRHARRPRPAGGGSGRSLIVAMPATPGAPPLFGAAEEAAAVAAVLPDPQVVTGEATRAAVLAGLVDARVIHLACHAVTDAVDPSRSRLLLWDHETTALNVAGVASVALEQAELAYLSACRTTYTAAPDLLDEAIHLTSAFQLAGFRHVVGTMWEVDDVISATVAKGFYASLSDSEGLHCARSAAALRTPVLALRDEFPGTPSLWAGYLHAGA</sequence>
<proteinExistence type="predicted"/>
<dbReference type="Pfam" id="PF12770">
    <property type="entry name" value="CHAT"/>
    <property type="match status" value="1"/>
</dbReference>
<dbReference type="EMBL" id="JAAGMN010006707">
    <property type="protein sequence ID" value="NEE17372.1"/>
    <property type="molecule type" value="Genomic_DNA"/>
</dbReference>
<dbReference type="Gene3D" id="1.25.40.10">
    <property type="entry name" value="Tetratricopeptide repeat domain"/>
    <property type="match status" value="2"/>
</dbReference>
<dbReference type="InterPro" id="IPR011990">
    <property type="entry name" value="TPR-like_helical_dom_sf"/>
</dbReference>
<dbReference type="InterPro" id="IPR024983">
    <property type="entry name" value="CHAT_dom"/>
</dbReference>
<gene>
    <name evidence="2" type="ORF">G3M58_64260</name>
</gene>
<evidence type="ECO:0000259" key="1">
    <source>
        <dbReference type="Pfam" id="PF12770"/>
    </source>
</evidence>
<protein>
    <submittedName>
        <fullName evidence="2">CHAT domain-containing protein</fullName>
    </submittedName>
</protein>
<evidence type="ECO:0000313" key="2">
    <source>
        <dbReference type="EMBL" id="NEE17372.1"/>
    </source>
</evidence>
<organism evidence="2">
    <name type="scientific">Streptomyces sp. SID7499</name>
    <dbReference type="NCBI Taxonomy" id="2706086"/>
    <lineage>
        <taxon>Bacteria</taxon>
        <taxon>Bacillati</taxon>
        <taxon>Actinomycetota</taxon>
        <taxon>Actinomycetes</taxon>
        <taxon>Kitasatosporales</taxon>
        <taxon>Streptomycetaceae</taxon>
        <taxon>Streptomyces</taxon>
    </lineage>
</organism>
<name>A0A6G3XIF1_9ACTN</name>
<reference evidence="2" key="1">
    <citation type="submission" date="2020-01" db="EMBL/GenBank/DDBJ databases">
        <title>Insect and environment-associated Actinomycetes.</title>
        <authorList>
            <person name="Currrie C."/>
            <person name="Chevrette M."/>
            <person name="Carlson C."/>
            <person name="Stubbendieck R."/>
            <person name="Wendt-Pienkowski E."/>
        </authorList>
    </citation>
    <scope>NUCLEOTIDE SEQUENCE</scope>
    <source>
        <strain evidence="2">SID7499</strain>
    </source>
</reference>
<comment type="caution">
    <text evidence="2">The sequence shown here is derived from an EMBL/GenBank/DDBJ whole genome shotgun (WGS) entry which is preliminary data.</text>
</comment>
<accession>A0A6G3XIF1</accession>
<feature type="domain" description="CHAT" evidence="1">
    <location>
        <begin position="1042"/>
        <end position="1327"/>
    </location>
</feature>